<dbReference type="Pfam" id="PF13400">
    <property type="entry name" value="Tad"/>
    <property type="match status" value="1"/>
</dbReference>
<feature type="transmembrane region" description="Helical" evidence="2">
    <location>
        <begin position="38"/>
        <end position="63"/>
    </location>
</feature>
<evidence type="ECO:0000313" key="4">
    <source>
        <dbReference type="EMBL" id="ABD13646.1"/>
    </source>
</evidence>
<keyword evidence="5" id="KW-1185">Reference proteome</keyword>
<protein>
    <recommendedName>
        <fullName evidence="3">Putative Flp pilus-assembly TadG-like N-terminal domain-containing protein</fullName>
    </recommendedName>
</protein>
<evidence type="ECO:0000259" key="3">
    <source>
        <dbReference type="Pfam" id="PF13400"/>
    </source>
</evidence>
<dbReference type="HOGENOM" id="CLU_884965_0_0_11"/>
<sequence>MPGPDGAVSGARRLRTLPTVKPGVAPSVAAPDAGSATVWLLAVLFALLSLVSVAFTVTVISAVRQRAAGAADLAALAAAAMPPADQRTVCARADEVSAANGARLAACRVDGNAVEVTVLARLPAVLGPLPELSARARAGPWGGAEGVYFPVGVDDPVPERTPSRGWAAPLAASPPLSRRRRSATRATIRSPRWGWVMIWPEDAAVGTAAGIGAAAGRASGGAVRVRAPPVAASTDRGPPVAGAGGAAGAAGAERTSASISRARWRSIRWRRRSRARPCRKSCTPAATSTPVARPRTNRPQVSNESICPMIRTSV</sequence>
<proteinExistence type="predicted"/>
<evidence type="ECO:0000313" key="5">
    <source>
        <dbReference type="Proteomes" id="UP000001937"/>
    </source>
</evidence>
<accession>Q2J4Z6</accession>
<keyword evidence="2" id="KW-1133">Transmembrane helix</keyword>
<evidence type="ECO:0000256" key="1">
    <source>
        <dbReference type="SAM" id="MobiDB-lite"/>
    </source>
</evidence>
<keyword evidence="2" id="KW-0472">Membrane</keyword>
<dbReference type="eggNOG" id="ENOG5033B4F">
    <property type="taxonomic scope" value="Bacteria"/>
</dbReference>
<dbReference type="InterPro" id="IPR021202">
    <property type="entry name" value="Rv3654c-like"/>
</dbReference>
<dbReference type="STRING" id="106370.Francci3_4300"/>
<feature type="region of interest" description="Disordered" evidence="1">
    <location>
        <begin position="273"/>
        <end position="302"/>
    </location>
</feature>
<dbReference type="NCBIfam" id="TIGR03816">
    <property type="entry name" value="tadE_like_DECH"/>
    <property type="match status" value="1"/>
</dbReference>
<feature type="region of interest" description="Disordered" evidence="1">
    <location>
        <begin position="230"/>
        <end position="257"/>
    </location>
</feature>
<name>Q2J4Z6_FRACC</name>
<dbReference type="InterPro" id="IPR028087">
    <property type="entry name" value="Tad_N"/>
</dbReference>
<keyword evidence="2" id="KW-0812">Transmembrane</keyword>
<dbReference type="KEGG" id="fra:Francci3_4300"/>
<dbReference type="EMBL" id="CP000249">
    <property type="protein sequence ID" value="ABD13646.1"/>
    <property type="molecule type" value="Genomic_DNA"/>
</dbReference>
<dbReference type="AlphaFoldDB" id="Q2J4Z6"/>
<dbReference type="Proteomes" id="UP000001937">
    <property type="component" value="Chromosome"/>
</dbReference>
<reference evidence="4 5" key="1">
    <citation type="journal article" date="2007" name="Genome Res.">
        <title>Genome characteristics of facultatively symbiotic Frankia sp. strains reflect host range and host plant biogeography.</title>
        <authorList>
            <person name="Normand P."/>
            <person name="Lapierre P."/>
            <person name="Tisa L.S."/>
            <person name="Gogarten J.P."/>
            <person name="Alloisio N."/>
            <person name="Bagnarol E."/>
            <person name="Bassi C.A."/>
            <person name="Berry A.M."/>
            <person name="Bickhart D.M."/>
            <person name="Choisne N."/>
            <person name="Couloux A."/>
            <person name="Cournoyer B."/>
            <person name="Cruveiller S."/>
            <person name="Daubin V."/>
            <person name="Demange N."/>
            <person name="Francino M.P."/>
            <person name="Goltsman E."/>
            <person name="Huang Y."/>
            <person name="Kopp O.R."/>
            <person name="Labarre L."/>
            <person name="Lapidus A."/>
            <person name="Lavire C."/>
            <person name="Marechal J."/>
            <person name="Martinez M."/>
            <person name="Mastronunzio J.E."/>
            <person name="Mullin B.C."/>
            <person name="Niemann J."/>
            <person name="Pujic P."/>
            <person name="Rawnsley T."/>
            <person name="Rouy Z."/>
            <person name="Schenowitz C."/>
            <person name="Sellstedt A."/>
            <person name="Tavares F."/>
            <person name="Tomkins J.P."/>
            <person name="Vallenet D."/>
            <person name="Valverde C."/>
            <person name="Wall L.G."/>
            <person name="Wang Y."/>
            <person name="Medigue C."/>
            <person name="Benson D.R."/>
        </authorList>
    </citation>
    <scope>NUCLEOTIDE SEQUENCE [LARGE SCALE GENOMIC DNA]</scope>
    <source>
        <strain evidence="5">DSM 45818 / CECT 9043 / CcI3</strain>
    </source>
</reference>
<organism evidence="4 5">
    <name type="scientific">Frankia casuarinae (strain DSM 45818 / CECT 9043 / HFP020203 / CcI3)</name>
    <dbReference type="NCBI Taxonomy" id="106370"/>
    <lineage>
        <taxon>Bacteria</taxon>
        <taxon>Bacillati</taxon>
        <taxon>Actinomycetota</taxon>
        <taxon>Actinomycetes</taxon>
        <taxon>Frankiales</taxon>
        <taxon>Frankiaceae</taxon>
        <taxon>Frankia</taxon>
    </lineage>
</organism>
<gene>
    <name evidence="4" type="ordered locus">Francci3_4300</name>
</gene>
<evidence type="ECO:0000256" key="2">
    <source>
        <dbReference type="SAM" id="Phobius"/>
    </source>
</evidence>
<feature type="domain" description="Putative Flp pilus-assembly TadG-like N-terminal" evidence="3">
    <location>
        <begin position="34"/>
        <end position="80"/>
    </location>
</feature>